<feature type="chain" id="PRO_5047359987" evidence="1">
    <location>
        <begin position="27"/>
        <end position="142"/>
    </location>
</feature>
<dbReference type="Proteomes" id="UP000649573">
    <property type="component" value="Unassembled WGS sequence"/>
</dbReference>
<proteinExistence type="predicted"/>
<name>A0ABQ2V4F9_9PSEU</name>
<reference evidence="3" key="1">
    <citation type="journal article" date="2019" name="Int. J. Syst. Evol. Microbiol.">
        <title>The Global Catalogue of Microorganisms (GCM) 10K type strain sequencing project: providing services to taxonomists for standard genome sequencing and annotation.</title>
        <authorList>
            <consortium name="The Broad Institute Genomics Platform"/>
            <consortium name="The Broad Institute Genome Sequencing Center for Infectious Disease"/>
            <person name="Wu L."/>
            <person name="Ma J."/>
        </authorList>
    </citation>
    <scope>NUCLEOTIDE SEQUENCE [LARGE SCALE GENOMIC DNA]</scope>
    <source>
        <strain evidence="3">JCM 3296</strain>
    </source>
</reference>
<organism evidence="2 3">
    <name type="scientific">Lentzea flava</name>
    <dbReference type="NCBI Taxonomy" id="103732"/>
    <lineage>
        <taxon>Bacteria</taxon>
        <taxon>Bacillati</taxon>
        <taxon>Actinomycetota</taxon>
        <taxon>Actinomycetes</taxon>
        <taxon>Pseudonocardiales</taxon>
        <taxon>Pseudonocardiaceae</taxon>
        <taxon>Lentzea</taxon>
    </lineage>
</organism>
<gene>
    <name evidence="2" type="ORF">GCM10010178_64000</name>
</gene>
<evidence type="ECO:0000313" key="3">
    <source>
        <dbReference type="Proteomes" id="UP000649573"/>
    </source>
</evidence>
<keyword evidence="1" id="KW-0732">Signal</keyword>
<evidence type="ECO:0000313" key="2">
    <source>
        <dbReference type="EMBL" id="GGU63057.1"/>
    </source>
</evidence>
<sequence length="142" mass="15372">MATMNIRRAAVALGIAMAAIGTTAVAAQADSLSATCSADGHTLNATAYYVNSGAYHVWTSMSYKVSGGELGSENDVFWSIKEDNRTIFGDSDTALPANTWRNKPTGTNPRTYGGYPEWVVFRAVFDEPFQFDPECSTVTRKI</sequence>
<accession>A0ABQ2V4F9</accession>
<evidence type="ECO:0000256" key="1">
    <source>
        <dbReference type="SAM" id="SignalP"/>
    </source>
</evidence>
<comment type="caution">
    <text evidence="2">The sequence shown here is derived from an EMBL/GenBank/DDBJ whole genome shotgun (WGS) entry which is preliminary data.</text>
</comment>
<dbReference type="EMBL" id="BMRE01000036">
    <property type="protein sequence ID" value="GGU63057.1"/>
    <property type="molecule type" value="Genomic_DNA"/>
</dbReference>
<feature type="signal peptide" evidence="1">
    <location>
        <begin position="1"/>
        <end position="26"/>
    </location>
</feature>
<protein>
    <submittedName>
        <fullName evidence="2">Uncharacterized protein</fullName>
    </submittedName>
</protein>
<keyword evidence="3" id="KW-1185">Reference proteome</keyword>